<proteinExistence type="predicted"/>
<name>A0ACB9YWM0_9PEZI</name>
<comment type="caution">
    <text evidence="1">The sequence shown here is derived from an EMBL/GenBank/DDBJ whole genome shotgun (WGS) entry which is preliminary data.</text>
</comment>
<evidence type="ECO:0000313" key="2">
    <source>
        <dbReference type="Proteomes" id="UP001497700"/>
    </source>
</evidence>
<dbReference type="EMBL" id="MU393497">
    <property type="protein sequence ID" value="KAI4863797.1"/>
    <property type="molecule type" value="Genomic_DNA"/>
</dbReference>
<evidence type="ECO:0000313" key="1">
    <source>
        <dbReference type="EMBL" id="KAI4863797.1"/>
    </source>
</evidence>
<accession>A0ACB9YWM0</accession>
<dbReference type="Proteomes" id="UP001497700">
    <property type="component" value="Unassembled WGS sequence"/>
</dbReference>
<reference evidence="1 2" key="1">
    <citation type="journal article" date="2022" name="New Phytol.">
        <title>Ecological generalism drives hyperdiversity of secondary metabolite gene clusters in xylarialean endophytes.</title>
        <authorList>
            <person name="Franco M.E.E."/>
            <person name="Wisecaver J.H."/>
            <person name="Arnold A.E."/>
            <person name="Ju Y.M."/>
            <person name="Slot J.C."/>
            <person name="Ahrendt S."/>
            <person name="Moore L.P."/>
            <person name="Eastman K.E."/>
            <person name="Scott K."/>
            <person name="Konkel Z."/>
            <person name="Mondo S.J."/>
            <person name="Kuo A."/>
            <person name="Hayes R.D."/>
            <person name="Haridas S."/>
            <person name="Andreopoulos B."/>
            <person name="Riley R."/>
            <person name="LaButti K."/>
            <person name="Pangilinan J."/>
            <person name="Lipzen A."/>
            <person name="Amirebrahimi M."/>
            <person name="Yan J."/>
            <person name="Adam C."/>
            <person name="Keymanesh K."/>
            <person name="Ng V."/>
            <person name="Louie K."/>
            <person name="Northen T."/>
            <person name="Drula E."/>
            <person name="Henrissat B."/>
            <person name="Hsieh H.M."/>
            <person name="Youens-Clark K."/>
            <person name="Lutzoni F."/>
            <person name="Miadlikowska J."/>
            <person name="Eastwood D.C."/>
            <person name="Hamelin R.C."/>
            <person name="Grigoriev I.V."/>
            <person name="U'Ren J.M."/>
        </authorList>
    </citation>
    <scope>NUCLEOTIDE SEQUENCE [LARGE SCALE GENOMIC DNA]</scope>
    <source>
        <strain evidence="1 2">CBS 119005</strain>
    </source>
</reference>
<protein>
    <submittedName>
        <fullName evidence="1">NAD(P)-binding protein</fullName>
    </submittedName>
</protein>
<gene>
    <name evidence="1" type="ORF">F4820DRAFT_449646</name>
</gene>
<organism evidence="1 2">
    <name type="scientific">Hypoxylon rubiginosum</name>
    <dbReference type="NCBI Taxonomy" id="110542"/>
    <lineage>
        <taxon>Eukaryota</taxon>
        <taxon>Fungi</taxon>
        <taxon>Dikarya</taxon>
        <taxon>Ascomycota</taxon>
        <taxon>Pezizomycotina</taxon>
        <taxon>Sordariomycetes</taxon>
        <taxon>Xylariomycetidae</taxon>
        <taxon>Xylariales</taxon>
        <taxon>Hypoxylaceae</taxon>
        <taxon>Hypoxylon</taxon>
    </lineage>
</organism>
<keyword evidence="2" id="KW-1185">Reference proteome</keyword>
<sequence>MSQNILITGAAGYIGGSVLAELASRRNGLIKTLNISAAVRSEEQAQSLSKLGVNVVRVDLRDEAAISEVILHNEIDIVVHTASSRDPSLITHIIKALGRRREVSGKETYFIHSSVATVFSEDGGWPFGEVRDTDPIFAKEKEIEGGHPVRETNILVTEEAKARGVTSFIIAVPVVYGRGTGEWRKVSANIPAYIRTSIAHKVVYKFDVDGHPPAVHISDLVAFYALLIEKILQKENIPKGEDGYYFVIAHRAPWWAIMQRLAEALYARGLVDEPKTQIWPSYDVAAESLGFPRVYMKAIGTSSGQLVAVNAYRLGWQPKWDEERFLDSMDDEVQSVLELDTVKPSLFDPVSTS</sequence>